<evidence type="ECO:0000313" key="1">
    <source>
        <dbReference type="EMBL" id="NWR53752.1"/>
    </source>
</evidence>
<keyword evidence="2" id="KW-1185">Reference proteome</keyword>
<accession>A0A7K4Y414</accession>
<organism evidence="1 2">
    <name type="scientific">Regulus satrapa</name>
    <name type="common">Golden-crowned kinglet</name>
    <dbReference type="NCBI Taxonomy" id="13245"/>
    <lineage>
        <taxon>Eukaryota</taxon>
        <taxon>Metazoa</taxon>
        <taxon>Chordata</taxon>
        <taxon>Craniata</taxon>
        <taxon>Vertebrata</taxon>
        <taxon>Euteleostomi</taxon>
        <taxon>Archelosauria</taxon>
        <taxon>Archosauria</taxon>
        <taxon>Dinosauria</taxon>
        <taxon>Saurischia</taxon>
        <taxon>Theropoda</taxon>
        <taxon>Coelurosauria</taxon>
        <taxon>Aves</taxon>
        <taxon>Neognathae</taxon>
        <taxon>Neoaves</taxon>
        <taxon>Telluraves</taxon>
        <taxon>Australaves</taxon>
        <taxon>Passeriformes</taxon>
        <taxon>Regulidae</taxon>
        <taxon>Regulus</taxon>
    </lineage>
</organism>
<feature type="non-terminal residue" evidence="1">
    <location>
        <position position="1"/>
    </location>
</feature>
<dbReference type="OrthoDB" id="6479713at2759"/>
<name>A0A7K4Y414_REGSA</name>
<gene>
    <name evidence="1" type="primary">Lrrc14_2</name>
    <name evidence="1" type="ORF">REGSAT_R14527</name>
</gene>
<evidence type="ECO:0000313" key="2">
    <source>
        <dbReference type="Proteomes" id="UP000529728"/>
    </source>
</evidence>
<comment type="caution">
    <text evidence="1">The sequence shown here is derived from an EMBL/GenBank/DDBJ whole genome shotgun (WGS) entry which is preliminary data.</text>
</comment>
<reference evidence="1 2" key="1">
    <citation type="submission" date="2019-09" db="EMBL/GenBank/DDBJ databases">
        <title>Bird 10,000 Genomes (B10K) Project - Family phase.</title>
        <authorList>
            <person name="Zhang G."/>
        </authorList>
    </citation>
    <scope>NUCLEOTIDE SEQUENCE [LARGE SCALE GENOMIC DNA]</scope>
    <source>
        <strain evidence="1">B10K-DU-001-18</strain>
        <tissue evidence="1">Muscle</tissue>
    </source>
</reference>
<dbReference type="Proteomes" id="UP000529728">
    <property type="component" value="Unassembled WGS sequence"/>
</dbReference>
<feature type="non-terminal residue" evidence="1">
    <location>
        <position position="61"/>
    </location>
</feature>
<protein>
    <submittedName>
        <fullName evidence="1">LRC14 protein</fullName>
    </submittedName>
</protein>
<dbReference type="EMBL" id="VWZN01026422">
    <property type="protein sequence ID" value="NWR53752.1"/>
    <property type="molecule type" value="Genomic_DNA"/>
</dbReference>
<dbReference type="AlphaFoldDB" id="A0A7K4Y414"/>
<proteinExistence type="predicted"/>
<sequence>LRVLDVTGFPAAPSHRAPDAMSVWSGTVALAKACVELAKHRREFRRRASKRRKNADADADP</sequence>